<evidence type="ECO:0000313" key="2">
    <source>
        <dbReference type="EMBL" id="CAD7450356.1"/>
    </source>
</evidence>
<accession>A0A7R9FC05</accession>
<feature type="compositionally biased region" description="Basic and acidic residues" evidence="1">
    <location>
        <begin position="86"/>
        <end position="96"/>
    </location>
</feature>
<reference evidence="2" key="1">
    <citation type="submission" date="2020-11" db="EMBL/GenBank/DDBJ databases">
        <authorList>
            <person name="Tran Van P."/>
        </authorList>
    </citation>
    <scope>NUCLEOTIDE SEQUENCE</scope>
</reference>
<proteinExistence type="predicted"/>
<feature type="region of interest" description="Disordered" evidence="1">
    <location>
        <begin position="1"/>
        <end position="22"/>
    </location>
</feature>
<dbReference type="AlphaFoldDB" id="A0A7R9FC05"/>
<protein>
    <submittedName>
        <fullName evidence="2">Uncharacterized protein</fullName>
    </submittedName>
</protein>
<gene>
    <name evidence="2" type="ORF">TBIB3V08_LOCUS12626</name>
</gene>
<sequence>MCEAFVSPPTIEEPEMGDAPLLTPEEPVLRIGTPSTPTLTPFKECAIKLSATDPQNNCLESGRCDTDGRLSEICDTLEASSIRSSVKMEDRARVSESENAESQRGCEVYIKEELDPEMEINAAEYVNVSIKPEVEENFEPDSPSAPPSYKQEHE</sequence>
<feature type="region of interest" description="Disordered" evidence="1">
    <location>
        <begin position="85"/>
        <end position="104"/>
    </location>
</feature>
<organism evidence="2">
    <name type="scientific">Timema bartmani</name>
    <dbReference type="NCBI Taxonomy" id="61472"/>
    <lineage>
        <taxon>Eukaryota</taxon>
        <taxon>Metazoa</taxon>
        <taxon>Ecdysozoa</taxon>
        <taxon>Arthropoda</taxon>
        <taxon>Hexapoda</taxon>
        <taxon>Insecta</taxon>
        <taxon>Pterygota</taxon>
        <taxon>Neoptera</taxon>
        <taxon>Polyneoptera</taxon>
        <taxon>Phasmatodea</taxon>
        <taxon>Timematodea</taxon>
        <taxon>Timematoidea</taxon>
        <taxon>Timematidae</taxon>
        <taxon>Timema</taxon>
    </lineage>
</organism>
<name>A0A7R9FC05_9NEOP</name>
<evidence type="ECO:0000256" key="1">
    <source>
        <dbReference type="SAM" id="MobiDB-lite"/>
    </source>
</evidence>
<dbReference type="EMBL" id="OD574894">
    <property type="protein sequence ID" value="CAD7450356.1"/>
    <property type="molecule type" value="Genomic_DNA"/>
</dbReference>
<feature type="region of interest" description="Disordered" evidence="1">
    <location>
        <begin position="132"/>
        <end position="154"/>
    </location>
</feature>